<feature type="region of interest" description="Disordered" evidence="1">
    <location>
        <begin position="1"/>
        <end position="21"/>
    </location>
</feature>
<name>A0A6C0KIE5_9ZZZZ</name>
<feature type="region of interest" description="Disordered" evidence="1">
    <location>
        <begin position="49"/>
        <end position="78"/>
    </location>
</feature>
<feature type="transmembrane region" description="Helical" evidence="2">
    <location>
        <begin position="102"/>
        <end position="119"/>
    </location>
</feature>
<feature type="compositionally biased region" description="Acidic residues" evidence="1">
    <location>
        <begin position="55"/>
        <end position="69"/>
    </location>
</feature>
<sequence length="121" mass="13509">MYNQIASETLAKNEPVPFDGSEEYTFADVDADTPPIVMTMAQAKYVIPAANIQEKEDEESSESSEDEDLPGPVESENPAYGSLDVIAVKQFQQSKMEPLSQFYVGSLTVVGLYILYRYLRK</sequence>
<evidence type="ECO:0000256" key="1">
    <source>
        <dbReference type="SAM" id="MobiDB-lite"/>
    </source>
</evidence>
<protein>
    <submittedName>
        <fullName evidence="3">Uncharacterized protein</fullName>
    </submittedName>
</protein>
<keyword evidence="2" id="KW-0812">Transmembrane</keyword>
<organism evidence="3">
    <name type="scientific">viral metagenome</name>
    <dbReference type="NCBI Taxonomy" id="1070528"/>
    <lineage>
        <taxon>unclassified sequences</taxon>
        <taxon>metagenomes</taxon>
        <taxon>organismal metagenomes</taxon>
    </lineage>
</organism>
<evidence type="ECO:0000256" key="2">
    <source>
        <dbReference type="SAM" id="Phobius"/>
    </source>
</evidence>
<keyword evidence="2" id="KW-0472">Membrane</keyword>
<reference evidence="3" key="1">
    <citation type="journal article" date="2020" name="Nature">
        <title>Giant virus diversity and host interactions through global metagenomics.</title>
        <authorList>
            <person name="Schulz F."/>
            <person name="Roux S."/>
            <person name="Paez-Espino D."/>
            <person name="Jungbluth S."/>
            <person name="Walsh D.A."/>
            <person name="Denef V.J."/>
            <person name="McMahon K.D."/>
            <person name="Konstantinidis K.T."/>
            <person name="Eloe-Fadrosh E.A."/>
            <person name="Kyrpides N.C."/>
            <person name="Woyke T."/>
        </authorList>
    </citation>
    <scope>NUCLEOTIDE SEQUENCE</scope>
    <source>
        <strain evidence="3">GVMAG-S-3300012000-57</strain>
    </source>
</reference>
<dbReference type="EMBL" id="MN740898">
    <property type="protein sequence ID" value="QHU17093.1"/>
    <property type="molecule type" value="Genomic_DNA"/>
</dbReference>
<keyword evidence="2" id="KW-1133">Transmembrane helix</keyword>
<dbReference type="AlphaFoldDB" id="A0A6C0KIE5"/>
<proteinExistence type="predicted"/>
<accession>A0A6C0KIE5</accession>
<evidence type="ECO:0000313" key="3">
    <source>
        <dbReference type="EMBL" id="QHU17093.1"/>
    </source>
</evidence>